<dbReference type="InParanoid" id="A0A1X7U379"/>
<reference evidence="2" key="1">
    <citation type="submission" date="2017-05" db="UniProtKB">
        <authorList>
            <consortium name="EnsemblMetazoa"/>
        </authorList>
    </citation>
    <scope>IDENTIFICATION</scope>
</reference>
<feature type="region of interest" description="Disordered" evidence="1">
    <location>
        <begin position="223"/>
        <end position="259"/>
    </location>
</feature>
<dbReference type="AlphaFoldDB" id="A0A1X7U379"/>
<evidence type="ECO:0000313" key="2">
    <source>
        <dbReference type="EnsemblMetazoa" id="Aqu2.1.22118_001"/>
    </source>
</evidence>
<protein>
    <submittedName>
        <fullName evidence="2">Uncharacterized protein</fullName>
    </submittedName>
</protein>
<name>A0A1X7U379_AMPQE</name>
<organism evidence="2">
    <name type="scientific">Amphimedon queenslandica</name>
    <name type="common">Sponge</name>
    <dbReference type="NCBI Taxonomy" id="400682"/>
    <lineage>
        <taxon>Eukaryota</taxon>
        <taxon>Metazoa</taxon>
        <taxon>Porifera</taxon>
        <taxon>Demospongiae</taxon>
        <taxon>Heteroscleromorpha</taxon>
        <taxon>Haplosclerida</taxon>
        <taxon>Niphatidae</taxon>
        <taxon>Amphimedon</taxon>
    </lineage>
</organism>
<dbReference type="EnsemblMetazoa" id="Aqu2.1.22118_001">
    <property type="protein sequence ID" value="Aqu2.1.22118_001"/>
    <property type="gene ID" value="Aqu2.1.22118"/>
</dbReference>
<evidence type="ECO:0000256" key="1">
    <source>
        <dbReference type="SAM" id="MobiDB-lite"/>
    </source>
</evidence>
<sequence length="362" mass="40862">MSFQLLNIDKPNSVKNIAVFALFEAPDSFGNHHIALDRYKGAVSDIQESRWSKVQLKGANDCVKQALTEDTIGRRSRHSVQYNNYTAEDRARIGKYAVENGPTRAARHFSAIWNMKINESTARRLKSEYIAQLNERKDEEVSVTSLVKKIHWDHTGLPLVPTGEWKMHYVGDKVIPVSNVDDKSEITAVLAASMTAAKDMTSGWGQKDMTLWNETFLKPKQADSAFPETSPCHQPGGKKCQKETTSAPQVPKKGKKNKLVEETRQRWQRTVYWNATILKGSYLYMEHLLQLQQCHGHSSSWEVPQEWLRMASPLMPKEGCTRQQSSIHNLGSAAEHPEVVVVPGGRSNCGMADQIYTQREIA</sequence>
<accession>A0A1X7U379</accession>
<proteinExistence type="predicted"/>